<reference evidence="1 2" key="1">
    <citation type="submission" date="2021-06" db="EMBL/GenBank/DDBJ databases">
        <authorList>
            <person name="Sun Q."/>
            <person name="Li D."/>
        </authorList>
    </citation>
    <scope>NUCLEOTIDE SEQUENCE [LARGE SCALE GENOMIC DNA]</scope>
    <source>
        <strain evidence="1 2">MSJd-7</strain>
    </source>
</reference>
<keyword evidence="2" id="KW-1185">Reference proteome</keyword>
<name>A0ABS6EVT5_9FIRM</name>
<proteinExistence type="predicted"/>
<gene>
    <name evidence="1" type="ORF">KQI75_11780</name>
</gene>
<organism evidence="1 2">
    <name type="scientific">Butyricicoccus intestinisimiae</name>
    <dbReference type="NCBI Taxonomy" id="2841509"/>
    <lineage>
        <taxon>Bacteria</taxon>
        <taxon>Bacillati</taxon>
        <taxon>Bacillota</taxon>
        <taxon>Clostridia</taxon>
        <taxon>Eubacteriales</taxon>
        <taxon>Butyricicoccaceae</taxon>
        <taxon>Butyricicoccus</taxon>
    </lineage>
</organism>
<protein>
    <submittedName>
        <fullName evidence="1">Uncharacterized protein</fullName>
    </submittedName>
</protein>
<dbReference type="EMBL" id="JAHLQI010000007">
    <property type="protein sequence ID" value="MBU5491287.1"/>
    <property type="molecule type" value="Genomic_DNA"/>
</dbReference>
<sequence length="97" mass="11172">MIIKECVICGNKYKVCPTCEKVATFSPWRTLVCCADEYMIYSILSQYDNDRDADVAAKGLDRIGLSKKTIATYRPSVKNQITEIYRKQKKSQEHKND</sequence>
<evidence type="ECO:0000313" key="2">
    <source>
        <dbReference type="Proteomes" id="UP000783588"/>
    </source>
</evidence>
<dbReference type="Proteomes" id="UP000783588">
    <property type="component" value="Unassembled WGS sequence"/>
</dbReference>
<comment type="caution">
    <text evidence="1">The sequence shown here is derived from an EMBL/GenBank/DDBJ whole genome shotgun (WGS) entry which is preliminary data.</text>
</comment>
<evidence type="ECO:0000313" key="1">
    <source>
        <dbReference type="EMBL" id="MBU5491287.1"/>
    </source>
</evidence>
<dbReference type="RefSeq" id="WP_216471001.1">
    <property type="nucleotide sequence ID" value="NZ_JAHLQI010000007.1"/>
</dbReference>
<accession>A0ABS6EVT5</accession>